<dbReference type="Pfam" id="PF13545">
    <property type="entry name" value="HTH_Crp_2"/>
    <property type="match status" value="1"/>
</dbReference>
<dbReference type="Gene3D" id="1.10.10.10">
    <property type="entry name" value="Winged helix-like DNA-binding domain superfamily/Winged helix DNA-binding domain"/>
    <property type="match status" value="1"/>
</dbReference>
<dbReference type="GO" id="GO:0003677">
    <property type="term" value="F:DNA binding"/>
    <property type="evidence" value="ECO:0007669"/>
    <property type="project" value="UniProtKB-KW"/>
</dbReference>
<dbReference type="AlphaFoldDB" id="A0A315ECV5"/>
<keyword evidence="2" id="KW-0238">DNA-binding</keyword>
<proteinExistence type="predicted"/>
<gene>
    <name evidence="5" type="ORF">B9Z37_05050</name>
</gene>
<evidence type="ECO:0000256" key="1">
    <source>
        <dbReference type="ARBA" id="ARBA00023015"/>
    </source>
</evidence>
<feature type="domain" description="HTH crp-type" evidence="4">
    <location>
        <begin position="148"/>
        <end position="214"/>
    </location>
</feature>
<dbReference type="InterPro" id="IPR018490">
    <property type="entry name" value="cNMP-bd_dom_sf"/>
</dbReference>
<dbReference type="EMBL" id="NESN01000002">
    <property type="protein sequence ID" value="PUE53952.1"/>
    <property type="molecule type" value="Genomic_DNA"/>
</dbReference>
<accession>A0A315ECV5</accession>
<sequence>MTLFTNGLIFQLAKEDQNRLQHICKPVQLVAGQILCDTAQQATPKVYFLTGACVALLVESSSRNTLAVGLIGSEGAIGLGSVLDIGPENLKFRVQTAGDAWVAESADLALLLHQRPGMLWPISQYLWLLAAHVANMAASIQSDDITTRLARWLTLSADKAQSRHLQLTHDHLAQMLGVRRVSVTLAAGELKKLGHIDYQRGELSILDMTALRQITDRTQNITQV</sequence>
<dbReference type="InterPro" id="IPR014710">
    <property type="entry name" value="RmlC-like_jellyroll"/>
</dbReference>
<dbReference type="Proteomes" id="UP000250790">
    <property type="component" value="Unassembled WGS sequence"/>
</dbReference>
<dbReference type="Gene3D" id="2.60.120.10">
    <property type="entry name" value="Jelly Rolls"/>
    <property type="match status" value="1"/>
</dbReference>
<evidence type="ECO:0000256" key="3">
    <source>
        <dbReference type="ARBA" id="ARBA00023163"/>
    </source>
</evidence>
<comment type="caution">
    <text evidence="5">The sequence shown here is derived from an EMBL/GenBank/DDBJ whole genome shotgun (WGS) entry which is preliminary data.</text>
</comment>
<dbReference type="InterPro" id="IPR036390">
    <property type="entry name" value="WH_DNA-bd_sf"/>
</dbReference>
<evidence type="ECO:0000256" key="2">
    <source>
        <dbReference type="ARBA" id="ARBA00023125"/>
    </source>
</evidence>
<keyword evidence="6" id="KW-1185">Reference proteome</keyword>
<evidence type="ECO:0000313" key="6">
    <source>
        <dbReference type="Proteomes" id="UP000250790"/>
    </source>
</evidence>
<evidence type="ECO:0000313" key="5">
    <source>
        <dbReference type="EMBL" id="PUE53952.1"/>
    </source>
</evidence>
<dbReference type="SUPFAM" id="SSF46785">
    <property type="entry name" value="Winged helix' DNA-binding domain"/>
    <property type="match status" value="1"/>
</dbReference>
<dbReference type="SUPFAM" id="SSF51206">
    <property type="entry name" value="cAMP-binding domain-like"/>
    <property type="match status" value="1"/>
</dbReference>
<dbReference type="OrthoDB" id="8969464at2"/>
<name>A0A315ECV5_9BURK</name>
<dbReference type="RefSeq" id="WP_108311960.1">
    <property type="nucleotide sequence ID" value="NZ_NESN01000002.1"/>
</dbReference>
<dbReference type="InterPro" id="IPR012318">
    <property type="entry name" value="HTH_CRP"/>
</dbReference>
<evidence type="ECO:0000259" key="4">
    <source>
        <dbReference type="Pfam" id="PF13545"/>
    </source>
</evidence>
<organism evidence="5 6">
    <name type="scientific">Limnohabitans parvus II-B4</name>
    <dbReference type="NCBI Taxonomy" id="1293052"/>
    <lineage>
        <taxon>Bacteria</taxon>
        <taxon>Pseudomonadati</taxon>
        <taxon>Pseudomonadota</taxon>
        <taxon>Betaproteobacteria</taxon>
        <taxon>Burkholderiales</taxon>
        <taxon>Comamonadaceae</taxon>
        <taxon>Limnohabitans</taxon>
    </lineage>
</organism>
<dbReference type="InterPro" id="IPR036388">
    <property type="entry name" value="WH-like_DNA-bd_sf"/>
</dbReference>
<reference evidence="5 6" key="1">
    <citation type="submission" date="2017-04" db="EMBL/GenBank/DDBJ databases">
        <title>Unexpected and diverse lifestyles within the genus Limnohabitans.</title>
        <authorList>
            <person name="Kasalicky V."/>
            <person name="Mehrshad M."/>
            <person name="Andrei S.-A."/>
            <person name="Salcher M."/>
            <person name="Kratochvilova H."/>
            <person name="Simek K."/>
            <person name="Ghai R."/>
        </authorList>
    </citation>
    <scope>NUCLEOTIDE SEQUENCE [LARGE SCALE GENOMIC DNA]</scope>
    <source>
        <strain evidence="5 6">II-B4</strain>
    </source>
</reference>
<keyword evidence="3" id="KW-0804">Transcription</keyword>
<keyword evidence="1" id="KW-0805">Transcription regulation</keyword>
<protein>
    <recommendedName>
        <fullName evidence="4">HTH crp-type domain-containing protein</fullName>
    </recommendedName>
</protein>
<dbReference type="GO" id="GO:0006355">
    <property type="term" value="P:regulation of DNA-templated transcription"/>
    <property type="evidence" value="ECO:0007669"/>
    <property type="project" value="InterPro"/>
</dbReference>